<evidence type="ECO:0000313" key="4">
    <source>
        <dbReference type="EMBL" id="CAE0555072.1"/>
    </source>
</evidence>
<dbReference type="SMART" id="SM00220">
    <property type="entry name" value="S_TKc"/>
    <property type="match status" value="1"/>
</dbReference>
<dbReference type="GO" id="GO:0004674">
    <property type="term" value="F:protein serine/threonine kinase activity"/>
    <property type="evidence" value="ECO:0007669"/>
    <property type="project" value="TreeGrafter"/>
</dbReference>
<dbReference type="Pfam" id="PF00069">
    <property type="entry name" value="Pkinase"/>
    <property type="match status" value="1"/>
</dbReference>
<name>A0A6T0C278_EMIHU</name>
<dbReference type="PANTHER" id="PTHR24346:SF30">
    <property type="entry name" value="MATERNAL EMBRYONIC LEUCINE ZIPPER KINASE"/>
    <property type="match status" value="1"/>
</dbReference>
<dbReference type="PROSITE" id="PS50011">
    <property type="entry name" value="PROTEIN_KINASE_DOM"/>
    <property type="match status" value="1"/>
</dbReference>
<dbReference type="PANTHER" id="PTHR24346">
    <property type="entry name" value="MAP/MICROTUBULE AFFINITY-REGULATING KINASE"/>
    <property type="match status" value="1"/>
</dbReference>
<dbReference type="InterPro" id="IPR000719">
    <property type="entry name" value="Prot_kinase_dom"/>
</dbReference>
<dbReference type="InterPro" id="IPR011009">
    <property type="entry name" value="Kinase-like_dom_sf"/>
</dbReference>
<dbReference type="GO" id="GO:0005524">
    <property type="term" value="F:ATP binding"/>
    <property type="evidence" value="ECO:0007669"/>
    <property type="project" value="UniProtKB-KW"/>
</dbReference>
<accession>A0A6T0C278</accession>
<gene>
    <name evidence="4" type="ORF">EHUX00137_LOCUS21010</name>
    <name evidence="5" type="ORF">EHUX00137_LOCUS21012</name>
</gene>
<keyword evidence="1" id="KW-0547">Nucleotide-binding</keyword>
<keyword evidence="2" id="KW-0067">ATP-binding</keyword>
<dbReference type="Gene3D" id="1.10.510.10">
    <property type="entry name" value="Transferase(Phosphotransferase) domain 1"/>
    <property type="match status" value="1"/>
</dbReference>
<evidence type="ECO:0000259" key="3">
    <source>
        <dbReference type="PROSITE" id="PS50011"/>
    </source>
</evidence>
<dbReference type="EMBL" id="HBIR01027251">
    <property type="protein sequence ID" value="CAE0555074.1"/>
    <property type="molecule type" value="Transcribed_RNA"/>
</dbReference>
<dbReference type="GO" id="GO:0005737">
    <property type="term" value="C:cytoplasm"/>
    <property type="evidence" value="ECO:0007669"/>
    <property type="project" value="TreeGrafter"/>
</dbReference>
<dbReference type="AlphaFoldDB" id="A0A6T0C278"/>
<evidence type="ECO:0000256" key="2">
    <source>
        <dbReference type="ARBA" id="ARBA00022840"/>
    </source>
</evidence>
<evidence type="ECO:0000256" key="1">
    <source>
        <dbReference type="ARBA" id="ARBA00022741"/>
    </source>
</evidence>
<dbReference type="GO" id="GO:0035556">
    <property type="term" value="P:intracellular signal transduction"/>
    <property type="evidence" value="ECO:0007669"/>
    <property type="project" value="TreeGrafter"/>
</dbReference>
<protein>
    <recommendedName>
        <fullName evidence="3">Protein kinase domain-containing protein</fullName>
    </recommendedName>
</protein>
<reference evidence="4" key="1">
    <citation type="submission" date="2021-01" db="EMBL/GenBank/DDBJ databases">
        <authorList>
            <person name="Corre E."/>
            <person name="Pelletier E."/>
            <person name="Niang G."/>
            <person name="Scheremetjew M."/>
            <person name="Finn R."/>
            <person name="Kale V."/>
            <person name="Holt S."/>
            <person name="Cochrane G."/>
            <person name="Meng A."/>
            <person name="Brown T."/>
            <person name="Cohen L."/>
        </authorList>
    </citation>
    <scope>NUCLEOTIDE SEQUENCE</scope>
    <source>
        <strain evidence="4">379</strain>
    </source>
</reference>
<sequence>MIRKGRDDLPGSDVERLIMWEVHVLRELGLHPHIVQVTDVIDLQDCTYIVMERIDGPELPAHVTSQPAGRLPPAEAREIFAQLLLALAHAHRCGFVHCDVKPDNVRLNLACDRAVLTDWGYAAKIGHLSHVAHGTPAYAPPEQLTGYCADSVCGRRPLAPSVDVWSLGSTLLFMLTGKPPFSARNFDEIVRQVVGLEYEMPRHVPREAAELVEGMLQLSPCDRLSVEELVANDWVRHSRFAQEPLTAGAAVCEVSDDDGAKGARTFFDRHRAQLRRLGVGLLYVMLCALLLARELRPTS</sequence>
<proteinExistence type="predicted"/>
<evidence type="ECO:0000313" key="5">
    <source>
        <dbReference type="EMBL" id="CAE0555074.1"/>
    </source>
</evidence>
<organism evidence="4">
    <name type="scientific">Emiliania huxleyi</name>
    <name type="common">Coccolithophore</name>
    <name type="synonym">Pontosphaera huxleyi</name>
    <dbReference type="NCBI Taxonomy" id="2903"/>
    <lineage>
        <taxon>Eukaryota</taxon>
        <taxon>Haptista</taxon>
        <taxon>Haptophyta</taxon>
        <taxon>Prymnesiophyceae</taxon>
        <taxon>Isochrysidales</taxon>
        <taxon>Noelaerhabdaceae</taxon>
        <taxon>Emiliania</taxon>
    </lineage>
</organism>
<dbReference type="SUPFAM" id="SSF56112">
    <property type="entry name" value="Protein kinase-like (PK-like)"/>
    <property type="match status" value="1"/>
</dbReference>
<dbReference type="EMBL" id="HBIR01027249">
    <property type="protein sequence ID" value="CAE0555072.1"/>
    <property type="molecule type" value="Transcribed_RNA"/>
</dbReference>
<feature type="domain" description="Protein kinase" evidence="3">
    <location>
        <begin position="1"/>
        <end position="240"/>
    </location>
</feature>